<reference evidence="6" key="1">
    <citation type="journal article" date="2003" name="Proc. Natl. Acad. Sci. U.S.A.">
        <title>Rapid PCR amplification of minimal enediyne polyketide synthase cassettes leads to a predictive familial classification model.</title>
        <authorList>
            <person name="Liu W."/>
            <person name="Ahlert J."/>
            <person name="Gao Q."/>
            <person name="Wendt-Pienkowski E."/>
            <person name="Shen B."/>
            <person name="Thorson J.S."/>
        </authorList>
    </citation>
    <scope>NUCLEOTIDE SEQUENCE</scope>
    <source>
        <strain evidence="6">ATCC 39144</strain>
    </source>
</reference>
<dbReference type="PANTHER" id="PTHR43094:SF1">
    <property type="entry name" value="AMINOTRANSFERASE CLASS-III"/>
    <property type="match status" value="1"/>
</dbReference>
<dbReference type="SUPFAM" id="SSF53383">
    <property type="entry name" value="PLP-dependent transferases"/>
    <property type="match status" value="1"/>
</dbReference>
<dbReference type="InterPro" id="IPR015422">
    <property type="entry name" value="PyrdxlP-dep_Trfase_small"/>
</dbReference>
<reference evidence="6" key="3">
    <citation type="submission" date="2007-05" db="EMBL/GenBank/DDBJ databases">
        <title>Characterization of the Gene Cluster for Maduropeptin from Actinomadura madurae ATCC 39144 Establishes a Unifying Paradigm for Enediyne Biosynthesis.</title>
        <authorList>
            <person name="Van Lanen S.G."/>
            <person name="Oh T.-J."/>
            <person name="Liu W."/>
            <person name="Wendt-Pienkowski E."/>
            <person name="Shen B."/>
        </authorList>
    </citation>
    <scope>NUCLEOTIDE SEQUENCE</scope>
    <source>
        <strain evidence="6">ATCC 39144</strain>
    </source>
</reference>
<protein>
    <submittedName>
        <fullName evidence="6">Aminotransferase</fullName>
    </submittedName>
</protein>
<keyword evidence="3 6" id="KW-0808">Transferase</keyword>
<evidence type="ECO:0000313" key="6">
    <source>
        <dbReference type="EMBL" id="ABY66011.1"/>
    </source>
</evidence>
<dbReference type="InterPro" id="IPR015424">
    <property type="entry name" value="PyrdxlP-dep_Trfase"/>
</dbReference>
<dbReference type="GO" id="GO:0030170">
    <property type="term" value="F:pyridoxal phosphate binding"/>
    <property type="evidence" value="ECO:0007669"/>
    <property type="project" value="InterPro"/>
</dbReference>
<dbReference type="KEGG" id="ag:ABY66011"/>
<dbReference type="InterPro" id="IPR049704">
    <property type="entry name" value="Aminotrans_3_PPA_site"/>
</dbReference>
<dbReference type="AlphaFoldDB" id="B0BLN4"/>
<evidence type="ECO:0000256" key="5">
    <source>
        <dbReference type="RuleBase" id="RU003560"/>
    </source>
</evidence>
<dbReference type="FunFam" id="3.40.640.10:FF:000014">
    <property type="entry name" value="Adenosylmethionine-8-amino-7-oxononanoate aminotransferase, probable"/>
    <property type="match status" value="1"/>
</dbReference>
<dbReference type="GO" id="GO:0008483">
    <property type="term" value="F:transaminase activity"/>
    <property type="evidence" value="ECO:0007669"/>
    <property type="project" value="UniProtKB-KW"/>
</dbReference>
<evidence type="ECO:0000256" key="3">
    <source>
        <dbReference type="ARBA" id="ARBA00022679"/>
    </source>
</evidence>
<keyword evidence="2 6" id="KW-0032">Aminotransferase</keyword>
<dbReference type="PROSITE" id="PS00600">
    <property type="entry name" value="AA_TRANSFER_CLASS_3"/>
    <property type="match status" value="1"/>
</dbReference>
<dbReference type="InterPro" id="IPR015421">
    <property type="entry name" value="PyrdxlP-dep_Trfase_major"/>
</dbReference>
<reference evidence="6" key="2">
    <citation type="journal article" date="2007" name="J. Am. Chem. Soc.">
        <title>Characterization of the maduropeptin biosynthetic gene cluster from Actinomadura madurae ATCC 39144 supporting a unifying paradigm for enediyne biosynthesis.</title>
        <authorList>
            <person name="Van Lanen S.G."/>
            <person name="Oh T.J."/>
            <person name="Liu W."/>
            <person name="Wendt-Pienkowski E."/>
            <person name="Shen B."/>
        </authorList>
    </citation>
    <scope>NUCLEOTIDE SEQUENCE</scope>
    <source>
        <strain evidence="6">ATCC 39144</strain>
    </source>
</reference>
<proteinExistence type="inferred from homology"/>
<dbReference type="PANTHER" id="PTHR43094">
    <property type="entry name" value="AMINOTRANSFERASE"/>
    <property type="match status" value="1"/>
</dbReference>
<dbReference type="InterPro" id="IPR005814">
    <property type="entry name" value="Aminotrans_3"/>
</dbReference>
<gene>
    <name evidence="6" type="primary">mdpC7</name>
</gene>
<dbReference type="Gene3D" id="3.40.640.10">
    <property type="entry name" value="Type I PLP-dependent aspartate aminotransferase-like (Major domain)"/>
    <property type="match status" value="1"/>
</dbReference>
<keyword evidence="4 5" id="KW-0663">Pyridoxal phosphate</keyword>
<accession>B0BLN4</accession>
<dbReference type="Pfam" id="PF00202">
    <property type="entry name" value="Aminotran_3"/>
    <property type="match status" value="1"/>
</dbReference>
<dbReference type="CDD" id="cd00610">
    <property type="entry name" value="OAT_like"/>
    <property type="match status" value="1"/>
</dbReference>
<dbReference type="Gene3D" id="3.90.1150.10">
    <property type="entry name" value="Aspartate Aminotransferase, domain 1"/>
    <property type="match status" value="1"/>
</dbReference>
<organism evidence="6">
    <name type="scientific">Actinomadura madurae</name>
    <dbReference type="NCBI Taxonomy" id="1993"/>
    <lineage>
        <taxon>Bacteria</taxon>
        <taxon>Bacillati</taxon>
        <taxon>Actinomycetota</taxon>
        <taxon>Actinomycetes</taxon>
        <taxon>Streptosporangiales</taxon>
        <taxon>Thermomonosporaceae</taxon>
        <taxon>Actinomadura</taxon>
    </lineage>
</organism>
<evidence type="ECO:0000256" key="4">
    <source>
        <dbReference type="ARBA" id="ARBA00022898"/>
    </source>
</evidence>
<evidence type="ECO:0000256" key="2">
    <source>
        <dbReference type="ARBA" id="ARBA00022576"/>
    </source>
</evidence>
<dbReference type="EMBL" id="AY271660">
    <property type="protein sequence ID" value="ABY66011.1"/>
    <property type="molecule type" value="Genomic_DNA"/>
</dbReference>
<name>B0BLN4_9ACTN</name>
<comment type="similarity">
    <text evidence="1 5">Belongs to the class-III pyridoxal-phosphate-dependent aminotransferase family.</text>
</comment>
<evidence type="ECO:0000256" key="1">
    <source>
        <dbReference type="ARBA" id="ARBA00008954"/>
    </source>
</evidence>
<sequence>MTISSTRPVGAMSAAELEELDRRHLVHPHQRGAYPGRRVIVRGEGSTVWDAAGRELLDVTGGGNWVAQVGHGRRELADAAAAQMTELGYFTGFFEFANDKSIRLAERLAAMVPGDLDRAFLASGGSEAVDTAIKLARLHHHNRGETDRTWIIARQWGYHGATLGSGTATGFPQMQVGVGPTLPHVEKVTPPMPFHTEMYGGQDPTDFLVDELARTIERIGPGNIAAMIGEPMLGGGGVVAPPADYWPRVRALLAEHGILLIADEVITAFGRTGVWFDSARRGMDPDIVVLAKGLTSGYAPLGAVLMREGIAESVVGGDAYLHHGHTYSGHPVSCAVALTNLDLLEKERLPERSAAIGDRLRAGLAPALDVPAVGEIRVEGATVGIELVADPAARAPMGPEPVEAVLDELYDGHGLIVRNYGPTLVLAPPLVLTDAETDRATAAIVDVLRRLDAENARIAPR</sequence>